<dbReference type="GO" id="GO:0046872">
    <property type="term" value="F:metal ion binding"/>
    <property type="evidence" value="ECO:0007669"/>
    <property type="project" value="UniProtKB-KW"/>
</dbReference>
<dbReference type="InterPro" id="IPR002933">
    <property type="entry name" value="Peptidase_M20"/>
</dbReference>
<sequence>MRLDSDDQTVLDRVAQAGGQIVDRAVDWCAINSGSRHLAGLERQRQVLLDAAAGLPAAAVEIPLSPSREIAADGRETELAHPPSIAVIARPEAPVQVVLTGHYDTVYPEMSVFQQVRTRPDGALHGPGIADMKGGISVMLAALQALEGHPAAANLGYRVLLSPDEEIGSIASAPVLADFARRGHVGLTYEPALADGALASARKGSGNFHIVVHGRAAHAGRDFAAGRNAVIGAARIAEKLHALNGQRDGVTVNVARIDGGAPLNMVPDVAVVRFNVRFPQADAAAWFEAEVARIVSEIGDDLHAHLHGGITRAAKPFNLAQQRLFGAIKDVGALLGQDIAWKPSGGVCEGNNLFASGLPNVDTLGVRGGDIHSEAEHAWPESFVERAQLSALILIKLATGEIDARAIHDAMTALRETH</sequence>
<dbReference type="CDD" id="cd03885">
    <property type="entry name" value="M20_CPDG2"/>
    <property type="match status" value="1"/>
</dbReference>
<reference evidence="4 5" key="1">
    <citation type="submission" date="2017-08" db="EMBL/GenBank/DDBJ databases">
        <title>Infants hospitalized years apart are colonized by the same room-sourced microbial strains.</title>
        <authorList>
            <person name="Brooks B."/>
            <person name="Olm M.R."/>
            <person name="Firek B.A."/>
            <person name="Baker R."/>
            <person name="Thomas B.C."/>
            <person name="Morowitz M.J."/>
            <person name="Banfield J.F."/>
        </authorList>
    </citation>
    <scope>NUCLEOTIDE SEQUENCE [LARGE SCALE GENOMIC DNA]</scope>
    <source>
        <strain evidence="4">S2_003_000_R2_4</strain>
    </source>
</reference>
<dbReference type="Proteomes" id="UP000249393">
    <property type="component" value="Unassembled WGS sequence"/>
</dbReference>
<dbReference type="Gene3D" id="3.40.630.10">
    <property type="entry name" value="Zn peptidases"/>
    <property type="match status" value="1"/>
</dbReference>
<name>A0A2W5VFE8_9CAUL</name>
<evidence type="ECO:0000313" key="5">
    <source>
        <dbReference type="Proteomes" id="UP000249393"/>
    </source>
</evidence>
<dbReference type="EMBL" id="QFQZ01000032">
    <property type="protein sequence ID" value="PZR34075.1"/>
    <property type="molecule type" value="Genomic_DNA"/>
</dbReference>
<feature type="domain" description="Peptidase M20 dimerisation" evidence="3">
    <location>
        <begin position="201"/>
        <end position="299"/>
    </location>
</feature>
<dbReference type="Gene3D" id="3.30.70.360">
    <property type="match status" value="1"/>
</dbReference>
<dbReference type="Pfam" id="PF01546">
    <property type="entry name" value="Peptidase_M20"/>
    <property type="match status" value="1"/>
</dbReference>
<dbReference type="PANTHER" id="PTHR43808:SF9">
    <property type="entry name" value="BLL0789 PROTEIN"/>
    <property type="match status" value="1"/>
</dbReference>
<dbReference type="InterPro" id="IPR011650">
    <property type="entry name" value="Peptidase_M20_dimer"/>
</dbReference>
<protein>
    <recommendedName>
        <fullName evidence="3">Peptidase M20 dimerisation domain-containing protein</fullName>
    </recommendedName>
</protein>
<dbReference type="InterPro" id="IPR050072">
    <property type="entry name" value="Peptidase_M20A"/>
</dbReference>
<evidence type="ECO:0000259" key="3">
    <source>
        <dbReference type="Pfam" id="PF07687"/>
    </source>
</evidence>
<organism evidence="4 5">
    <name type="scientific">Caulobacter segnis</name>
    <dbReference type="NCBI Taxonomy" id="88688"/>
    <lineage>
        <taxon>Bacteria</taxon>
        <taxon>Pseudomonadati</taxon>
        <taxon>Pseudomonadota</taxon>
        <taxon>Alphaproteobacteria</taxon>
        <taxon>Caulobacterales</taxon>
        <taxon>Caulobacteraceae</taxon>
        <taxon>Caulobacter</taxon>
    </lineage>
</organism>
<keyword evidence="1" id="KW-0479">Metal-binding</keyword>
<dbReference type="RefSeq" id="WP_304277722.1">
    <property type="nucleotide sequence ID" value="NZ_QFQZ01000032.1"/>
</dbReference>
<keyword evidence="2" id="KW-0378">Hydrolase</keyword>
<evidence type="ECO:0000256" key="1">
    <source>
        <dbReference type="ARBA" id="ARBA00022723"/>
    </source>
</evidence>
<dbReference type="PANTHER" id="PTHR43808">
    <property type="entry name" value="ACETYLORNITHINE DEACETYLASE"/>
    <property type="match status" value="1"/>
</dbReference>
<dbReference type="SUPFAM" id="SSF55031">
    <property type="entry name" value="Bacterial exopeptidase dimerisation domain"/>
    <property type="match status" value="1"/>
</dbReference>
<dbReference type="SUPFAM" id="SSF53187">
    <property type="entry name" value="Zn-dependent exopeptidases"/>
    <property type="match status" value="1"/>
</dbReference>
<gene>
    <name evidence="4" type="ORF">DI526_11345</name>
</gene>
<dbReference type="InterPro" id="IPR036264">
    <property type="entry name" value="Bact_exopeptidase_dim_dom"/>
</dbReference>
<evidence type="ECO:0000256" key="2">
    <source>
        <dbReference type="ARBA" id="ARBA00022801"/>
    </source>
</evidence>
<proteinExistence type="predicted"/>
<dbReference type="GO" id="GO:0016787">
    <property type="term" value="F:hydrolase activity"/>
    <property type="evidence" value="ECO:0007669"/>
    <property type="project" value="UniProtKB-KW"/>
</dbReference>
<dbReference type="Pfam" id="PF07687">
    <property type="entry name" value="M20_dimer"/>
    <property type="match status" value="1"/>
</dbReference>
<evidence type="ECO:0000313" key="4">
    <source>
        <dbReference type="EMBL" id="PZR34075.1"/>
    </source>
</evidence>
<comment type="caution">
    <text evidence="4">The sequence shown here is derived from an EMBL/GenBank/DDBJ whole genome shotgun (WGS) entry which is preliminary data.</text>
</comment>
<dbReference type="NCBIfam" id="NF005602">
    <property type="entry name" value="PRK07338.1"/>
    <property type="match status" value="1"/>
</dbReference>
<accession>A0A2W5VFE8</accession>
<dbReference type="AlphaFoldDB" id="A0A2W5VFE8"/>